<organism evidence="2 3">
    <name type="scientific">Pseudokineococcus marinus</name>
    <dbReference type="NCBI Taxonomy" id="351215"/>
    <lineage>
        <taxon>Bacteria</taxon>
        <taxon>Bacillati</taxon>
        <taxon>Actinomycetota</taxon>
        <taxon>Actinomycetes</taxon>
        <taxon>Kineosporiales</taxon>
        <taxon>Kineosporiaceae</taxon>
        <taxon>Pseudokineococcus</taxon>
    </lineage>
</organism>
<sequence>MPSPAAAAVLAALEPDEAHPFRVRVYDRERRRLGLLGAPRLLVATGRHLGVSTATIEVPLDHPRATALQQQAARVEVDWRDQYLLGGRTVVEPEDTGDVEVLRLQVFDYAELLRQTLGWVDASRPIEDQGREYATWRGTTEGVVKAIVGGQFARVGLPVQIAPNLGRGLPKVTVRSRFDQLDELVYPLLEEAGLGLTIRPTGPEHRRTGLVLDVHEPPTYPVRLTKASGVVRSSRVSLGRPTATRVIVMGGGEGKDRDLRHFADYPLEAQYNVAIETTVDARDARSDLDRALADQERLAEDPDATTAQKSAAAALVATERTEYEAELAARGAAALAEGAPRGSASVQLSETRTFRFGTGAVQLGARLPMALAGGVQLTERLREVTVSWGGQQQVPALSVGDRDESPDVVLIKALKKAQSTVRRLTRR</sequence>
<dbReference type="RefSeq" id="WP_171201505.1">
    <property type="nucleotide sequence ID" value="NZ_BAAANP010000006.1"/>
</dbReference>
<evidence type="ECO:0000313" key="2">
    <source>
        <dbReference type="EMBL" id="NNH21636.1"/>
    </source>
</evidence>
<dbReference type="Pfam" id="PF14594">
    <property type="entry name" value="Sipho_Gp37"/>
    <property type="match status" value="1"/>
</dbReference>
<feature type="domain" description="Gp28/Gp37-like" evidence="1">
    <location>
        <begin position="23"/>
        <end position="394"/>
    </location>
</feature>
<dbReference type="Proteomes" id="UP000555552">
    <property type="component" value="Unassembled WGS sequence"/>
</dbReference>
<dbReference type="AlphaFoldDB" id="A0A849BQ10"/>
<gene>
    <name evidence="2" type="ORF">HLB09_00755</name>
</gene>
<reference evidence="2 3" key="1">
    <citation type="submission" date="2020-05" db="EMBL/GenBank/DDBJ databases">
        <title>MicrobeNet Type strains.</title>
        <authorList>
            <person name="Nicholson A.C."/>
        </authorList>
    </citation>
    <scope>NUCLEOTIDE SEQUENCE [LARGE SCALE GENOMIC DNA]</scope>
    <source>
        <strain evidence="2 3">JCM 14547</strain>
    </source>
</reference>
<name>A0A849BQ10_9ACTN</name>
<dbReference type="InterPro" id="IPR029432">
    <property type="entry name" value="Gp28/Gp37-like_dom"/>
</dbReference>
<dbReference type="EMBL" id="JABEMA010000004">
    <property type="protein sequence ID" value="NNH21636.1"/>
    <property type="molecule type" value="Genomic_DNA"/>
</dbReference>
<comment type="caution">
    <text evidence="2">The sequence shown here is derived from an EMBL/GenBank/DDBJ whole genome shotgun (WGS) entry which is preliminary data.</text>
</comment>
<keyword evidence="3" id="KW-1185">Reference proteome</keyword>
<evidence type="ECO:0000259" key="1">
    <source>
        <dbReference type="Pfam" id="PF14594"/>
    </source>
</evidence>
<proteinExistence type="predicted"/>
<accession>A0A849BQ10</accession>
<protein>
    <recommendedName>
        <fullName evidence="1">Gp28/Gp37-like domain-containing protein</fullName>
    </recommendedName>
</protein>
<evidence type="ECO:0000313" key="3">
    <source>
        <dbReference type="Proteomes" id="UP000555552"/>
    </source>
</evidence>